<sequence length="83" mass="10001">MRLRLRWPWWLGTLRFGPSRPRPRLRRGSDVTLETIHSPTRTHAYMHTHTHPPIPQLQHGRPFRRPQDETPCIHPDTRLRHHG</sequence>
<organism evidence="2 3">
    <name type="scientific">Bipolaris oryzae ATCC 44560</name>
    <dbReference type="NCBI Taxonomy" id="930090"/>
    <lineage>
        <taxon>Eukaryota</taxon>
        <taxon>Fungi</taxon>
        <taxon>Dikarya</taxon>
        <taxon>Ascomycota</taxon>
        <taxon>Pezizomycotina</taxon>
        <taxon>Dothideomycetes</taxon>
        <taxon>Pleosporomycetidae</taxon>
        <taxon>Pleosporales</taxon>
        <taxon>Pleosporineae</taxon>
        <taxon>Pleosporaceae</taxon>
        <taxon>Bipolaris</taxon>
    </lineage>
</organism>
<dbReference type="AlphaFoldDB" id="W6YYD9"/>
<dbReference type="RefSeq" id="XP_007690911.1">
    <property type="nucleotide sequence ID" value="XM_007692721.1"/>
</dbReference>
<keyword evidence="3" id="KW-1185">Reference proteome</keyword>
<dbReference type="HOGENOM" id="CLU_2542241_0_0_1"/>
<proteinExistence type="predicted"/>
<dbReference type="KEGG" id="bor:COCMIDRAFT_103174"/>
<reference evidence="2 3" key="1">
    <citation type="journal article" date="2013" name="PLoS Genet.">
        <title>Comparative genome structure, secondary metabolite, and effector coding capacity across Cochliobolus pathogens.</title>
        <authorList>
            <person name="Condon B.J."/>
            <person name="Leng Y."/>
            <person name="Wu D."/>
            <person name="Bushley K.E."/>
            <person name="Ohm R.A."/>
            <person name="Otillar R."/>
            <person name="Martin J."/>
            <person name="Schackwitz W."/>
            <person name="Grimwood J."/>
            <person name="MohdZainudin N."/>
            <person name="Xue C."/>
            <person name="Wang R."/>
            <person name="Manning V.A."/>
            <person name="Dhillon B."/>
            <person name="Tu Z.J."/>
            <person name="Steffenson B.J."/>
            <person name="Salamov A."/>
            <person name="Sun H."/>
            <person name="Lowry S."/>
            <person name="LaButti K."/>
            <person name="Han J."/>
            <person name="Copeland A."/>
            <person name="Lindquist E."/>
            <person name="Barry K."/>
            <person name="Schmutz J."/>
            <person name="Baker S.E."/>
            <person name="Ciuffetti L.M."/>
            <person name="Grigoriev I.V."/>
            <person name="Zhong S."/>
            <person name="Turgeon B.G."/>
        </authorList>
    </citation>
    <scope>NUCLEOTIDE SEQUENCE [LARGE SCALE GENOMIC DNA]</scope>
    <source>
        <strain evidence="2 3">ATCC 44560</strain>
    </source>
</reference>
<dbReference type="GeneID" id="19118239"/>
<evidence type="ECO:0000313" key="3">
    <source>
        <dbReference type="Proteomes" id="UP000054032"/>
    </source>
</evidence>
<name>W6YYD9_COCMI</name>
<accession>W6YYD9</accession>
<dbReference type="Proteomes" id="UP000054032">
    <property type="component" value="Unassembled WGS sequence"/>
</dbReference>
<protein>
    <submittedName>
        <fullName evidence="2">Uncharacterized protein</fullName>
    </submittedName>
</protein>
<evidence type="ECO:0000256" key="1">
    <source>
        <dbReference type="SAM" id="MobiDB-lite"/>
    </source>
</evidence>
<dbReference type="EMBL" id="KI964056">
    <property type="protein sequence ID" value="EUC42588.1"/>
    <property type="molecule type" value="Genomic_DNA"/>
</dbReference>
<gene>
    <name evidence="2" type="ORF">COCMIDRAFT_103174</name>
</gene>
<evidence type="ECO:0000313" key="2">
    <source>
        <dbReference type="EMBL" id="EUC42588.1"/>
    </source>
</evidence>
<feature type="region of interest" description="Disordered" evidence="1">
    <location>
        <begin position="40"/>
        <end position="83"/>
    </location>
</feature>